<protein>
    <submittedName>
        <fullName evidence="8">High-affinity zinc uptake system ATP-binding protein ZnuC</fullName>
        <ecNumber evidence="8">3.6.3.-</ecNumber>
    </submittedName>
    <submittedName>
        <fullName evidence="6">Metal ABC transporter ATP-binding protein</fullName>
    </submittedName>
</protein>
<dbReference type="PANTHER" id="PTHR42734:SF17">
    <property type="entry name" value="METAL TRANSPORT SYSTEM ATP-BINDING PROTEIN TM_0124-RELATED"/>
    <property type="match status" value="1"/>
</dbReference>
<dbReference type="EMBL" id="CACRUA010000043">
    <property type="protein sequence ID" value="VYU69492.1"/>
    <property type="molecule type" value="Genomic_DNA"/>
</dbReference>
<evidence type="ECO:0000259" key="5">
    <source>
        <dbReference type="PROSITE" id="PS50893"/>
    </source>
</evidence>
<evidence type="ECO:0000313" key="6">
    <source>
        <dbReference type="EMBL" id="MCK0086825.1"/>
    </source>
</evidence>
<dbReference type="InterPro" id="IPR003593">
    <property type="entry name" value="AAA+_ATPase"/>
</dbReference>
<dbReference type="AlphaFoldDB" id="A0A6N3GZI5"/>
<proteinExistence type="inferred from homology"/>
<evidence type="ECO:0000256" key="2">
    <source>
        <dbReference type="ARBA" id="ARBA00022448"/>
    </source>
</evidence>
<dbReference type="PROSITE" id="PS00211">
    <property type="entry name" value="ABC_TRANSPORTER_1"/>
    <property type="match status" value="1"/>
</dbReference>
<comment type="similarity">
    <text evidence="1">Belongs to the ABC transporter superfamily.</text>
</comment>
<dbReference type="EC" id="3.6.3.-" evidence="8"/>
<evidence type="ECO:0000256" key="1">
    <source>
        <dbReference type="ARBA" id="ARBA00005417"/>
    </source>
</evidence>
<dbReference type="RefSeq" id="WP_024738417.1">
    <property type="nucleotide sequence ID" value="NZ_BAABZD010000007.1"/>
</dbReference>
<dbReference type="SMART" id="SM00382">
    <property type="entry name" value="AAA"/>
    <property type="match status" value="1"/>
</dbReference>
<evidence type="ECO:0000313" key="7">
    <source>
        <dbReference type="EMBL" id="MDB2001572.1"/>
    </source>
</evidence>
<dbReference type="InterPro" id="IPR017871">
    <property type="entry name" value="ABC_transporter-like_CS"/>
</dbReference>
<dbReference type="Pfam" id="PF00005">
    <property type="entry name" value="ABC_tran"/>
    <property type="match status" value="1"/>
</dbReference>
<keyword evidence="3" id="KW-0547">Nucleotide-binding</keyword>
<dbReference type="InterPro" id="IPR003439">
    <property type="entry name" value="ABC_transporter-like_ATP-bd"/>
</dbReference>
<sequence length="237" mass="26904">MDAIAVRELDFSYGSSRILKKIDLTVPEGRFAVLLGENGAGKSTFLKLLLGELPIGGGEGKILLFGRDIRQFKSWQELSCVPQSGMASYQNFPASAEEVVQANLYARIGRFRFAGKKEKEQVRQALIQVGMEDFAKRLIGRLSGGQQQRILLARALVNRPRLLILDEPSSGMDEKSTEHFYRLLKHINQKDNVTILMVTHDRKRLEPFADDIWLLEEGTMELVKTRERQEENRDGDI</sequence>
<evidence type="ECO:0000256" key="3">
    <source>
        <dbReference type="ARBA" id="ARBA00022741"/>
    </source>
</evidence>
<reference evidence="6" key="2">
    <citation type="journal article" date="2022" name="Cell Host Microbe">
        <title>Colonization of the live biotherapeutic product VE303 and modulation of the microbiota and metabolites in healthy volunteers.</title>
        <authorList>
            <person name="Dsouza M."/>
            <person name="Menon R."/>
            <person name="Crossette E."/>
            <person name="Bhattarai S.K."/>
            <person name="Schneider J."/>
            <person name="Kim Y.G."/>
            <person name="Reddy S."/>
            <person name="Caballero S."/>
            <person name="Felix C."/>
            <person name="Cornacchione L."/>
            <person name="Hendrickson J."/>
            <person name="Watson A.R."/>
            <person name="Minot S.S."/>
            <person name="Greenfield N."/>
            <person name="Schopf L."/>
            <person name="Szabady R."/>
            <person name="Patarroyo J."/>
            <person name="Smith W."/>
            <person name="Harrison P."/>
            <person name="Kuijper E.J."/>
            <person name="Kelly C.P."/>
            <person name="Olle B."/>
            <person name="Bobilev D."/>
            <person name="Silber J.L."/>
            <person name="Bucci V."/>
            <person name="Roberts B."/>
            <person name="Faith J."/>
            <person name="Norman J.M."/>
        </authorList>
    </citation>
    <scope>NUCLEOTIDE SEQUENCE</scope>
    <source>
        <strain evidence="6">VE303-04</strain>
    </source>
</reference>
<dbReference type="GO" id="GO:0005524">
    <property type="term" value="F:ATP binding"/>
    <property type="evidence" value="ECO:0007669"/>
    <property type="project" value="UniProtKB-KW"/>
</dbReference>
<evidence type="ECO:0000313" key="8">
    <source>
        <dbReference type="EMBL" id="VYU69492.1"/>
    </source>
</evidence>
<keyword evidence="4 8" id="KW-0067">ATP-binding</keyword>
<dbReference type="EMBL" id="JAQLGM010000042">
    <property type="protein sequence ID" value="MDB2001572.1"/>
    <property type="molecule type" value="Genomic_DNA"/>
</dbReference>
<dbReference type="Gene3D" id="3.40.50.300">
    <property type="entry name" value="P-loop containing nucleotide triphosphate hydrolases"/>
    <property type="match status" value="1"/>
</dbReference>
<keyword evidence="8" id="KW-0378">Hydrolase</keyword>
<dbReference type="Proteomes" id="UP001203136">
    <property type="component" value="Unassembled WGS sequence"/>
</dbReference>
<keyword evidence="2" id="KW-0813">Transport</keyword>
<accession>A0A6N3GZI5</accession>
<dbReference type="InterPro" id="IPR050153">
    <property type="entry name" value="Metal_Ion_Import_ABC"/>
</dbReference>
<dbReference type="PROSITE" id="PS50893">
    <property type="entry name" value="ABC_TRANSPORTER_2"/>
    <property type="match status" value="1"/>
</dbReference>
<dbReference type="Proteomes" id="UP001300871">
    <property type="component" value="Unassembled WGS sequence"/>
</dbReference>
<name>A0A6N3GZI5_CLOSY</name>
<evidence type="ECO:0000256" key="4">
    <source>
        <dbReference type="ARBA" id="ARBA00022840"/>
    </source>
</evidence>
<dbReference type="GO" id="GO:0016887">
    <property type="term" value="F:ATP hydrolysis activity"/>
    <property type="evidence" value="ECO:0007669"/>
    <property type="project" value="InterPro"/>
</dbReference>
<reference evidence="8" key="1">
    <citation type="submission" date="2019-11" db="EMBL/GenBank/DDBJ databases">
        <authorList>
            <person name="Feng L."/>
        </authorList>
    </citation>
    <scope>NUCLEOTIDE SEQUENCE</scope>
    <source>
        <strain evidence="8">CsymbiosumLFYP84</strain>
    </source>
</reference>
<feature type="domain" description="ABC transporter" evidence="5">
    <location>
        <begin position="4"/>
        <end position="237"/>
    </location>
</feature>
<dbReference type="SUPFAM" id="SSF52540">
    <property type="entry name" value="P-loop containing nucleoside triphosphate hydrolases"/>
    <property type="match status" value="1"/>
</dbReference>
<dbReference type="InterPro" id="IPR027417">
    <property type="entry name" value="P-loop_NTPase"/>
</dbReference>
<gene>
    <name evidence="8" type="primary">znuC_1</name>
    <name evidence="8" type="ORF">CSLFYP84_03378</name>
    <name evidence="6" type="ORF">K5I21_13260</name>
    <name evidence="7" type="ORF">PM006_15315</name>
</gene>
<dbReference type="PANTHER" id="PTHR42734">
    <property type="entry name" value="METAL TRANSPORT SYSTEM ATP-BINDING PROTEIN TM_0124-RELATED"/>
    <property type="match status" value="1"/>
</dbReference>
<dbReference type="EMBL" id="JAINVB010000001">
    <property type="protein sequence ID" value="MCK0086825.1"/>
    <property type="molecule type" value="Genomic_DNA"/>
</dbReference>
<organism evidence="8">
    <name type="scientific">Clostridium symbiosum</name>
    <name type="common">Bacteroides symbiosus</name>
    <dbReference type="NCBI Taxonomy" id="1512"/>
    <lineage>
        <taxon>Bacteria</taxon>
        <taxon>Bacillati</taxon>
        <taxon>Bacillota</taxon>
        <taxon>Clostridia</taxon>
        <taxon>Lachnospirales</taxon>
        <taxon>Lachnospiraceae</taxon>
        <taxon>Otoolea</taxon>
    </lineage>
</organism>
<reference evidence="7" key="3">
    <citation type="submission" date="2023-01" db="EMBL/GenBank/DDBJ databases">
        <title>Human gut microbiome strain richness.</title>
        <authorList>
            <person name="Chen-Liaw A."/>
        </authorList>
    </citation>
    <scope>NUCLEOTIDE SEQUENCE</scope>
    <source>
        <strain evidence="7">B1_m1001713B170214d0_201011</strain>
    </source>
</reference>